<accession>A0AAN9R4E7</accession>
<feature type="domain" description="Protein kinase" evidence="3">
    <location>
        <begin position="283"/>
        <end position="551"/>
    </location>
</feature>
<evidence type="ECO:0000259" key="3">
    <source>
        <dbReference type="PROSITE" id="PS50011"/>
    </source>
</evidence>
<evidence type="ECO:0000313" key="5">
    <source>
        <dbReference type="Proteomes" id="UP001367508"/>
    </source>
</evidence>
<sequence length="555" mass="61307">MKFQGKSSLLIHLLFNILHLASSQTSDYNCALDIQFSFSNCELDNLGGIITGCCGLYFGDYLYALGKKANQTGKIFLNSSEQKNCLASMEAFGKNFTCHGIEKLTSGVGGCSDYTVKDVVNKLGDNLRRMDEDCMPLSLKGRTNETCTTCWKAWEDISAKSDSTRGSESSNLNAYLCRFSVLVSLISTKVYDRESMQEVNKCLGGHILSADEQEVKDRRGNANTKPGLWILAFGLTGLTVLVLAALGLFIRRIRSAPTKQDESEDSSLLKITLKDVNISTNNLSASNFIGQGIAGKVYKGTLSNGHCVAVKHITNDSYMETFVREVRSLSHVRHANLVALLGYCENEAECFLVYELCHNGNLSEWLFGNGKVLSWIQRLEIAVDSARGLEFLHTYPGGCIVHRDIKPSNILIDANFRAKLSDFGLSRVMDLGQSYVSSEVRGTFGYIDPEYRTNHHVNASGDVYSFGIVLLQILSGQRVLNIDFQRPRSLSKMARDIARGSDVSEFVDPKLKGEVSVEAFDMVLKLALSCIGLKRQRPSIDQVLYNLAKALDISS</sequence>
<proteinExistence type="predicted"/>
<name>A0AAN9R4E7_CANGL</name>
<dbReference type="InterPro" id="IPR051564">
    <property type="entry name" value="LRR_receptor-like_kinase"/>
</dbReference>
<dbReference type="GO" id="GO:0005524">
    <property type="term" value="F:ATP binding"/>
    <property type="evidence" value="ECO:0007669"/>
    <property type="project" value="InterPro"/>
</dbReference>
<dbReference type="GO" id="GO:0016020">
    <property type="term" value="C:membrane"/>
    <property type="evidence" value="ECO:0007669"/>
    <property type="project" value="TreeGrafter"/>
</dbReference>
<feature type="signal peptide" evidence="2">
    <location>
        <begin position="1"/>
        <end position="23"/>
    </location>
</feature>
<keyword evidence="1" id="KW-0812">Transmembrane</keyword>
<dbReference type="FunFam" id="1.10.510.10:FF:000530">
    <property type="entry name" value="probable receptor-like protein kinase At5g59700"/>
    <property type="match status" value="1"/>
</dbReference>
<reference evidence="4 5" key="1">
    <citation type="submission" date="2024-01" db="EMBL/GenBank/DDBJ databases">
        <title>The genomes of 5 underutilized Papilionoideae crops provide insights into root nodulation and disease resistanc.</title>
        <authorList>
            <person name="Jiang F."/>
        </authorList>
    </citation>
    <scope>NUCLEOTIDE SEQUENCE [LARGE SCALE GENOMIC DNA]</scope>
    <source>
        <strain evidence="4">LVBAO_FW01</strain>
        <tissue evidence="4">Leaves</tissue>
    </source>
</reference>
<dbReference type="PANTHER" id="PTHR48055:SF9">
    <property type="entry name" value="PROTEIN KINASE DOMAIN-CONTAINING PROTEIN"/>
    <property type="match status" value="1"/>
</dbReference>
<feature type="chain" id="PRO_5042911654" description="Protein kinase domain-containing protein" evidence="2">
    <location>
        <begin position="24"/>
        <end position="555"/>
    </location>
</feature>
<dbReference type="InterPro" id="IPR000719">
    <property type="entry name" value="Prot_kinase_dom"/>
</dbReference>
<protein>
    <recommendedName>
        <fullName evidence="3">Protein kinase domain-containing protein</fullName>
    </recommendedName>
</protein>
<dbReference type="EMBL" id="JAYMYQ010000001">
    <property type="protein sequence ID" value="KAK7361895.1"/>
    <property type="molecule type" value="Genomic_DNA"/>
</dbReference>
<keyword evidence="5" id="KW-1185">Reference proteome</keyword>
<dbReference type="Proteomes" id="UP001367508">
    <property type="component" value="Unassembled WGS sequence"/>
</dbReference>
<dbReference type="AlphaFoldDB" id="A0AAN9R4E7"/>
<gene>
    <name evidence="4" type="ORF">VNO77_03986</name>
</gene>
<keyword evidence="1" id="KW-0472">Membrane</keyword>
<evidence type="ECO:0000256" key="1">
    <source>
        <dbReference type="SAM" id="Phobius"/>
    </source>
</evidence>
<dbReference type="InterPro" id="IPR043891">
    <property type="entry name" value="SPARK"/>
</dbReference>
<dbReference type="GO" id="GO:0004672">
    <property type="term" value="F:protein kinase activity"/>
    <property type="evidence" value="ECO:0007669"/>
    <property type="project" value="InterPro"/>
</dbReference>
<dbReference type="Gene3D" id="1.10.510.10">
    <property type="entry name" value="Transferase(Phosphotransferase) domain 1"/>
    <property type="match status" value="1"/>
</dbReference>
<dbReference type="InterPro" id="IPR011009">
    <property type="entry name" value="Kinase-like_dom_sf"/>
</dbReference>
<dbReference type="SMART" id="SM00220">
    <property type="entry name" value="S_TKc"/>
    <property type="match status" value="1"/>
</dbReference>
<keyword evidence="2" id="KW-0732">Signal</keyword>
<dbReference type="PROSITE" id="PS50011">
    <property type="entry name" value="PROTEIN_KINASE_DOM"/>
    <property type="match status" value="1"/>
</dbReference>
<dbReference type="Pfam" id="PF00069">
    <property type="entry name" value="Pkinase"/>
    <property type="match status" value="1"/>
</dbReference>
<comment type="caution">
    <text evidence="4">The sequence shown here is derived from an EMBL/GenBank/DDBJ whole genome shotgun (WGS) entry which is preliminary data.</text>
</comment>
<keyword evidence="1" id="KW-1133">Transmembrane helix</keyword>
<feature type="transmembrane region" description="Helical" evidence="1">
    <location>
        <begin position="228"/>
        <end position="250"/>
    </location>
</feature>
<dbReference type="PROSITE" id="PS00108">
    <property type="entry name" value="PROTEIN_KINASE_ST"/>
    <property type="match status" value="1"/>
</dbReference>
<evidence type="ECO:0000256" key="2">
    <source>
        <dbReference type="SAM" id="SignalP"/>
    </source>
</evidence>
<dbReference type="Gene3D" id="3.30.200.20">
    <property type="entry name" value="Phosphorylase Kinase, domain 1"/>
    <property type="match status" value="1"/>
</dbReference>
<dbReference type="PANTHER" id="PTHR48055">
    <property type="entry name" value="LEUCINE-RICH REPEAT RECEPTOR PROTEIN KINASE EMS1"/>
    <property type="match status" value="1"/>
</dbReference>
<dbReference type="SUPFAM" id="SSF56112">
    <property type="entry name" value="Protein kinase-like (PK-like)"/>
    <property type="match status" value="1"/>
</dbReference>
<dbReference type="Pfam" id="PF19160">
    <property type="entry name" value="SPARK"/>
    <property type="match status" value="1"/>
</dbReference>
<organism evidence="4 5">
    <name type="scientific">Canavalia gladiata</name>
    <name type="common">Sword bean</name>
    <name type="synonym">Dolichos gladiatus</name>
    <dbReference type="NCBI Taxonomy" id="3824"/>
    <lineage>
        <taxon>Eukaryota</taxon>
        <taxon>Viridiplantae</taxon>
        <taxon>Streptophyta</taxon>
        <taxon>Embryophyta</taxon>
        <taxon>Tracheophyta</taxon>
        <taxon>Spermatophyta</taxon>
        <taxon>Magnoliopsida</taxon>
        <taxon>eudicotyledons</taxon>
        <taxon>Gunneridae</taxon>
        <taxon>Pentapetalae</taxon>
        <taxon>rosids</taxon>
        <taxon>fabids</taxon>
        <taxon>Fabales</taxon>
        <taxon>Fabaceae</taxon>
        <taxon>Papilionoideae</taxon>
        <taxon>50 kb inversion clade</taxon>
        <taxon>NPAAA clade</taxon>
        <taxon>indigoferoid/millettioid clade</taxon>
        <taxon>Phaseoleae</taxon>
        <taxon>Canavalia</taxon>
    </lineage>
</organism>
<evidence type="ECO:0000313" key="4">
    <source>
        <dbReference type="EMBL" id="KAK7361895.1"/>
    </source>
</evidence>
<dbReference type="InterPro" id="IPR008271">
    <property type="entry name" value="Ser/Thr_kinase_AS"/>
</dbReference>